<dbReference type="Gene3D" id="1.25.40.10">
    <property type="entry name" value="Tetratricopeptide repeat domain"/>
    <property type="match status" value="3"/>
</dbReference>
<name>A0ABV9E7G3_9ACTN</name>
<dbReference type="SMART" id="SM01043">
    <property type="entry name" value="BTAD"/>
    <property type="match status" value="1"/>
</dbReference>
<dbReference type="PROSITE" id="PS50005">
    <property type="entry name" value="TPR"/>
    <property type="match status" value="1"/>
</dbReference>
<evidence type="ECO:0000259" key="4">
    <source>
        <dbReference type="SMART" id="SM01043"/>
    </source>
</evidence>
<dbReference type="CDD" id="cd15831">
    <property type="entry name" value="BTAD"/>
    <property type="match status" value="1"/>
</dbReference>
<gene>
    <name evidence="5" type="ORF">ACFO8L_02005</name>
</gene>
<dbReference type="Gene3D" id="1.10.10.10">
    <property type="entry name" value="Winged helix-like DNA-binding domain superfamily/Winged helix DNA-binding domain"/>
    <property type="match status" value="2"/>
</dbReference>
<dbReference type="InterPro" id="IPR011990">
    <property type="entry name" value="TPR-like_helical_dom_sf"/>
</dbReference>
<dbReference type="SUPFAM" id="SSF48452">
    <property type="entry name" value="TPR-like"/>
    <property type="match status" value="3"/>
</dbReference>
<feature type="repeat" description="TPR" evidence="3">
    <location>
        <begin position="833"/>
        <end position="866"/>
    </location>
</feature>
<dbReference type="SMART" id="SM00028">
    <property type="entry name" value="TPR"/>
    <property type="match status" value="7"/>
</dbReference>
<evidence type="ECO:0000313" key="6">
    <source>
        <dbReference type="Proteomes" id="UP001595891"/>
    </source>
</evidence>
<keyword evidence="6" id="KW-1185">Reference proteome</keyword>
<protein>
    <submittedName>
        <fullName evidence="5">Tetratricopeptide repeat protein</fullName>
    </submittedName>
</protein>
<dbReference type="Pfam" id="PF03704">
    <property type="entry name" value="BTAD"/>
    <property type="match status" value="1"/>
</dbReference>
<organism evidence="5 6">
    <name type="scientific">Sphaerisporangium corydalis</name>
    <dbReference type="NCBI Taxonomy" id="1441875"/>
    <lineage>
        <taxon>Bacteria</taxon>
        <taxon>Bacillati</taxon>
        <taxon>Actinomycetota</taxon>
        <taxon>Actinomycetes</taxon>
        <taxon>Streptosporangiales</taxon>
        <taxon>Streptosporangiaceae</taxon>
        <taxon>Sphaerisporangium</taxon>
    </lineage>
</organism>
<dbReference type="InterPro" id="IPR051677">
    <property type="entry name" value="AfsR-DnrI-RedD_regulator"/>
</dbReference>
<comment type="caution">
    <text evidence="5">The sequence shown here is derived from an EMBL/GenBank/DDBJ whole genome shotgun (WGS) entry which is preliminary data.</text>
</comment>
<dbReference type="RefSeq" id="WP_262847413.1">
    <property type="nucleotide sequence ID" value="NZ_JANZYP010000063.1"/>
</dbReference>
<dbReference type="Gene3D" id="3.40.50.300">
    <property type="entry name" value="P-loop containing nucleotide triphosphate hydrolases"/>
    <property type="match status" value="1"/>
</dbReference>
<dbReference type="PANTHER" id="PTHR35807">
    <property type="entry name" value="TRANSCRIPTIONAL REGULATOR REDD-RELATED"/>
    <property type="match status" value="1"/>
</dbReference>
<evidence type="ECO:0000313" key="5">
    <source>
        <dbReference type="EMBL" id="MFC4584830.1"/>
    </source>
</evidence>
<dbReference type="Proteomes" id="UP001595891">
    <property type="component" value="Unassembled WGS sequence"/>
</dbReference>
<dbReference type="InterPro" id="IPR036388">
    <property type="entry name" value="WH-like_DNA-bd_sf"/>
</dbReference>
<evidence type="ECO:0000256" key="3">
    <source>
        <dbReference type="PROSITE-ProRule" id="PRU00339"/>
    </source>
</evidence>
<sequence length="1006" mass="112471">MEFRILGPVELWSREQRHDLDWARERLVLAILLMTPGRAVPIRSIIGRVWDDNPPGKARARLQSSIARLRGRLQEIGDVGDARLRGISGAYILETDVENIDYHRFRRLRAEARASADAGETDHAIGLYHEAAKLWRGEPLAGLHGTWAETTRANLENEMLGSTMERVTLQHGVGEHTRLIAELSELVTRFPFDERLVELLMRTLYVSGRQADALAAYRQAQGRLNDQVGTEAGPALQELHQRILLHDPTLLPETRARKTAGNPPPNDLPRDIPTFTGRTAELARLTSAEVLGAMAVPVLAVDGMPGVGKTAFAVHLAHLLTDRYPDGRLFLDLHGHSAHRQTVDPAAALDRLLRHLGVPGEGIPEDLDARAALWRKELARRKVLIVLDNAAGHEQISHLLPGVPGCLVIVTSRRRLAGLDGVESLSLDVLPAEDSATLLDRAAGTRRVLESEHVAAVTRLCGHLPLALQLVGSRLRHRPALSVADLAERLGRDDQRLTEIRAESRHIIAAFRLSYEELAENQRRAFVWLGYHPGLEFTAHSSAALFGLPLADAEQLLDDLLDQHLIAEPRPGRYRFHDLIRDYAVSLSGERPESERTDALHRLFDYYLFVTDRADRLLYQHRRRIPVEVKAPPRTSPALATADQAGRWLSTELENLLRLTLHASDNGWTRHAALLPHILSRHLSLWRHAADAIRVHTRAINAWQLLGDRPGVARAMTDLSEALWRTGRLDECLDVAAQALRIQQALGDEQGVAEVFGQCGLAHWHRSEFDLAMGCFEQALKIKRGLNDRYGMALSLNQIAGVAHDTGDYRAASDRLREVLALHEEDGNLHGHRVVLNNLGEVEARRGQYTSALSYYERAAAIVPETSPKDTATLLHNTANVLQHLDRYGEALERYKNALRIYREIGDRRCEAQTLNSIGDAHQRARRHQTALEFYDRALQAIQGIGDVHLEAEVMDHMGLSFKHVGDQAQAQRVWQHALELYDHLGLAEAHRLRMRLQGLSEAADS</sequence>
<dbReference type="InterPro" id="IPR019734">
    <property type="entry name" value="TPR_rpt"/>
</dbReference>
<proteinExistence type="predicted"/>
<dbReference type="EMBL" id="JBHSFN010000001">
    <property type="protein sequence ID" value="MFC4584830.1"/>
    <property type="molecule type" value="Genomic_DNA"/>
</dbReference>
<dbReference type="SUPFAM" id="SSF46894">
    <property type="entry name" value="C-terminal effector domain of the bipartite response regulators"/>
    <property type="match status" value="1"/>
</dbReference>
<keyword evidence="2" id="KW-0804">Transcription</keyword>
<reference evidence="6" key="1">
    <citation type="journal article" date="2019" name="Int. J. Syst. Evol. Microbiol.">
        <title>The Global Catalogue of Microorganisms (GCM) 10K type strain sequencing project: providing services to taxonomists for standard genome sequencing and annotation.</title>
        <authorList>
            <consortium name="The Broad Institute Genomics Platform"/>
            <consortium name="The Broad Institute Genome Sequencing Center for Infectious Disease"/>
            <person name="Wu L."/>
            <person name="Ma J."/>
        </authorList>
    </citation>
    <scope>NUCLEOTIDE SEQUENCE [LARGE SCALE GENOMIC DNA]</scope>
    <source>
        <strain evidence="6">CCUG 49560</strain>
    </source>
</reference>
<dbReference type="Pfam" id="PF13424">
    <property type="entry name" value="TPR_12"/>
    <property type="match status" value="3"/>
</dbReference>
<dbReference type="InterPro" id="IPR027417">
    <property type="entry name" value="P-loop_NTPase"/>
</dbReference>
<evidence type="ECO:0000256" key="1">
    <source>
        <dbReference type="ARBA" id="ARBA00023015"/>
    </source>
</evidence>
<dbReference type="InterPro" id="IPR005158">
    <property type="entry name" value="BTAD"/>
</dbReference>
<dbReference type="InterPro" id="IPR016032">
    <property type="entry name" value="Sig_transdc_resp-reg_C-effctor"/>
</dbReference>
<accession>A0ABV9E7G3</accession>
<feature type="domain" description="Bacterial transcriptional activator" evidence="4">
    <location>
        <begin position="100"/>
        <end position="244"/>
    </location>
</feature>
<evidence type="ECO:0000256" key="2">
    <source>
        <dbReference type="ARBA" id="ARBA00023163"/>
    </source>
</evidence>
<dbReference type="SUPFAM" id="SSF52540">
    <property type="entry name" value="P-loop containing nucleoside triphosphate hydrolases"/>
    <property type="match status" value="1"/>
</dbReference>
<dbReference type="PRINTS" id="PR00364">
    <property type="entry name" value="DISEASERSIST"/>
</dbReference>
<dbReference type="PANTHER" id="PTHR35807:SF1">
    <property type="entry name" value="TRANSCRIPTIONAL REGULATOR REDD"/>
    <property type="match status" value="1"/>
</dbReference>
<keyword evidence="3" id="KW-0802">TPR repeat</keyword>
<keyword evidence="1" id="KW-0805">Transcription regulation</keyword>